<dbReference type="PIRSF" id="PIRSF028704">
    <property type="entry name" value="UPC028704"/>
    <property type="match status" value="1"/>
</dbReference>
<dbReference type="EMBL" id="FOZW01000001">
    <property type="protein sequence ID" value="SFS31356.1"/>
    <property type="molecule type" value="Genomic_DNA"/>
</dbReference>
<dbReference type="OrthoDB" id="9775975at2"/>
<name>A0A1I6NTL0_9RHOB</name>
<dbReference type="PANTHER" id="PTHR38592">
    <property type="entry name" value="BLL4819 PROTEIN"/>
    <property type="match status" value="1"/>
</dbReference>
<dbReference type="AlphaFoldDB" id="A0A1I6NTL0"/>
<feature type="transmembrane region" description="Helical" evidence="2">
    <location>
        <begin position="343"/>
        <end position="362"/>
    </location>
</feature>
<keyword evidence="2" id="KW-1133">Transmembrane helix</keyword>
<reference evidence="4" key="1">
    <citation type="submission" date="2016-10" db="EMBL/GenBank/DDBJ databases">
        <authorList>
            <person name="Varghese N."/>
            <person name="Submissions S."/>
        </authorList>
    </citation>
    <scope>NUCLEOTIDE SEQUENCE [LARGE SCALE GENOMIC DNA]</scope>
    <source>
        <strain evidence="4">DSM 26894</strain>
    </source>
</reference>
<dbReference type="RefSeq" id="WP_092426669.1">
    <property type="nucleotide sequence ID" value="NZ_FNCL01000008.1"/>
</dbReference>
<keyword evidence="2" id="KW-0812">Transmembrane</keyword>
<organism evidence="3 4">
    <name type="scientific">Alloyangia pacifica</name>
    <dbReference type="NCBI Taxonomy" id="311180"/>
    <lineage>
        <taxon>Bacteria</taxon>
        <taxon>Pseudomonadati</taxon>
        <taxon>Pseudomonadota</taxon>
        <taxon>Alphaproteobacteria</taxon>
        <taxon>Rhodobacterales</taxon>
        <taxon>Roseobacteraceae</taxon>
        <taxon>Alloyangia</taxon>
    </lineage>
</organism>
<protein>
    <recommendedName>
        <fullName evidence="5">OpgC protein</fullName>
    </recommendedName>
</protein>
<feature type="transmembrane region" description="Helical" evidence="2">
    <location>
        <begin position="192"/>
        <end position="209"/>
    </location>
</feature>
<feature type="transmembrane region" description="Helical" evidence="2">
    <location>
        <begin position="163"/>
        <end position="185"/>
    </location>
</feature>
<feature type="transmembrane region" description="Helical" evidence="2">
    <location>
        <begin position="303"/>
        <end position="323"/>
    </location>
</feature>
<evidence type="ECO:0000313" key="4">
    <source>
        <dbReference type="Proteomes" id="UP000199392"/>
    </source>
</evidence>
<keyword evidence="4" id="KW-1185">Reference proteome</keyword>
<evidence type="ECO:0008006" key="5">
    <source>
        <dbReference type="Google" id="ProtNLM"/>
    </source>
</evidence>
<dbReference type="STRING" id="311180.SAMN04488050_10177"/>
<dbReference type="Pfam" id="PF10129">
    <property type="entry name" value="OpgC_C"/>
    <property type="match status" value="1"/>
</dbReference>
<evidence type="ECO:0000256" key="2">
    <source>
        <dbReference type="SAM" id="Phobius"/>
    </source>
</evidence>
<dbReference type="InterPro" id="IPR014550">
    <property type="entry name" value="UCP028704_OpgC"/>
</dbReference>
<gene>
    <name evidence="3" type="ORF">SAMN04488050_10177</name>
</gene>
<dbReference type="Proteomes" id="UP000199392">
    <property type="component" value="Unassembled WGS sequence"/>
</dbReference>
<feature type="region of interest" description="Disordered" evidence="1">
    <location>
        <begin position="1"/>
        <end position="27"/>
    </location>
</feature>
<accession>A0A1I6NTL0</accession>
<proteinExistence type="predicted"/>
<keyword evidence="2" id="KW-0472">Membrane</keyword>
<evidence type="ECO:0000313" key="3">
    <source>
        <dbReference type="EMBL" id="SFS31356.1"/>
    </source>
</evidence>
<feature type="transmembrane region" description="Helical" evidence="2">
    <location>
        <begin position="221"/>
        <end position="241"/>
    </location>
</feature>
<sequence>MQQPEHKLVSFPGTKTPSKPPAVKRPRDPRIDAFRGLALIMIFIDHVPGNPYEYLTIRNFTHSDAAEAFFIMSGLAAALAYSGRLTPEARAEHGLMNGVLPMWKRSWTLYLAHIFMTVWAIAIFSAAAGIYNLPELLETINLRQVFGNPEESLFGIAALTHQLGYVNILPAYSVLLFFAPAMLLLGLWKPKALLWTALAIWMAAGLWRLNLPNFPNPGGWFFNPISWELLFAIGMLTGLAMRRGERFVPVSRPLFWACLGFCVLVLAWKFIPEFGAVINHQMARLYQAGIPFHLTTHDKTFVALPRLLNILALAYVLSCLPSVTRFCAGKYAAPLRLLGQQGLLVFCTGTVVALAFQVIMAGNPLSVWMGWGLPPLGIVIMLVIAWMAQTRKPARREAQAQGGVVAKPEKRRVS</sequence>
<feature type="transmembrane region" description="Helical" evidence="2">
    <location>
        <begin position="107"/>
        <end position="131"/>
    </location>
</feature>
<evidence type="ECO:0000256" key="1">
    <source>
        <dbReference type="SAM" id="MobiDB-lite"/>
    </source>
</evidence>
<feature type="transmembrane region" description="Helical" evidence="2">
    <location>
        <begin position="368"/>
        <end position="388"/>
    </location>
</feature>
<dbReference type="PANTHER" id="PTHR38592:SF3">
    <property type="entry name" value="BLL4819 PROTEIN"/>
    <property type="match status" value="1"/>
</dbReference>
<feature type="transmembrane region" description="Helical" evidence="2">
    <location>
        <begin position="253"/>
        <end position="271"/>
    </location>
</feature>